<gene>
    <name evidence="1" type="ORF">SAMN04488556_1995</name>
</gene>
<dbReference type="AlphaFoldDB" id="A0A1I6RQK9"/>
<dbReference type="EMBL" id="FOZS01000002">
    <property type="protein sequence ID" value="SFS66962.1"/>
    <property type="molecule type" value="Genomic_DNA"/>
</dbReference>
<evidence type="ECO:0000313" key="1">
    <source>
        <dbReference type="EMBL" id="SFS66962.1"/>
    </source>
</evidence>
<accession>A0A1I6RQK9</accession>
<evidence type="ECO:0008006" key="3">
    <source>
        <dbReference type="Google" id="ProtNLM"/>
    </source>
</evidence>
<keyword evidence="2" id="KW-1185">Reference proteome</keyword>
<sequence>MSQTQQGSTDERGSDSQWSLYVKDGVLVAEFPEGMPAERSEYEKVNRRFEELAAQPHVHAHLSWLKMDSALNADVFEKAQEAATMGREYDITKWVMVSEGIKSMALRSKINDIPDVETTTANTYEEGMEWARR</sequence>
<protein>
    <recommendedName>
        <fullName evidence="3">SpoIIAA-like</fullName>
    </recommendedName>
</protein>
<reference evidence="2" key="1">
    <citation type="submission" date="2016-10" db="EMBL/GenBank/DDBJ databases">
        <authorList>
            <person name="Varghese N."/>
            <person name="Submissions S."/>
        </authorList>
    </citation>
    <scope>NUCLEOTIDE SEQUENCE [LARGE SCALE GENOMIC DNA]</scope>
    <source>
        <strain evidence="2">DSM 22427</strain>
    </source>
</reference>
<dbReference type="Proteomes" id="UP000199199">
    <property type="component" value="Unassembled WGS sequence"/>
</dbReference>
<proteinExistence type="predicted"/>
<dbReference type="OrthoDB" id="218982at2157"/>
<name>A0A1I6RQK9_9EURY</name>
<dbReference type="RefSeq" id="WP_092904171.1">
    <property type="nucleotide sequence ID" value="NZ_FOZS01000002.1"/>
</dbReference>
<organism evidence="1 2">
    <name type="scientific">Halostagnicola kamekurae</name>
    <dbReference type="NCBI Taxonomy" id="619731"/>
    <lineage>
        <taxon>Archaea</taxon>
        <taxon>Methanobacteriati</taxon>
        <taxon>Methanobacteriota</taxon>
        <taxon>Stenosarchaea group</taxon>
        <taxon>Halobacteria</taxon>
        <taxon>Halobacteriales</taxon>
        <taxon>Natrialbaceae</taxon>
        <taxon>Halostagnicola</taxon>
    </lineage>
</organism>
<evidence type="ECO:0000313" key="2">
    <source>
        <dbReference type="Proteomes" id="UP000199199"/>
    </source>
</evidence>